<feature type="transmembrane region" description="Helical" evidence="1">
    <location>
        <begin position="15"/>
        <end position="41"/>
    </location>
</feature>
<evidence type="ECO:0000256" key="1">
    <source>
        <dbReference type="SAM" id="Phobius"/>
    </source>
</evidence>
<name>Q6IIH1_DROME</name>
<proteinExistence type="predicted"/>
<gene>
    <name evidence="2" type="ORF">HDC18302</name>
</gene>
<keyword evidence="1" id="KW-0472">Membrane</keyword>
<protein>
    <submittedName>
        <fullName evidence="2">HDC18302</fullName>
    </submittedName>
</protein>
<keyword evidence="1" id="KW-0812">Transmembrane</keyword>
<reference evidence="2" key="1">
    <citation type="journal article" date="2003" name="Genome Biol.">
        <title>An integrated gene annotation and transcriptional profiling approach towards the full gene content of the Drosophila genome.</title>
        <authorList>
            <person name="Hild M."/>
            <person name="Beckmann B."/>
            <person name="Haas S.A."/>
            <person name="Koch B."/>
            <person name="Solovyev V."/>
            <person name="Busold C."/>
            <person name="Fellenberg K."/>
            <person name="Boutros M."/>
            <person name="Vingron M."/>
            <person name="Sauer F."/>
            <person name="Hoheisel J.D."/>
            <person name="Paro R."/>
        </authorList>
    </citation>
    <scope>NUCLEOTIDE SEQUENCE</scope>
</reference>
<sequence length="53" mass="5939">MILWLLMVQIEAGSWWLWFLVVVVLVVVVEVVVLVVVGGGISFKLAGERQRTT</sequence>
<evidence type="ECO:0000313" key="2">
    <source>
        <dbReference type="EMBL" id="DAA03295.1"/>
    </source>
</evidence>
<dbReference type="EMBL" id="BK003095">
    <property type="protein sequence ID" value="DAA03295.1"/>
    <property type="molecule type" value="Genomic_DNA"/>
</dbReference>
<keyword evidence="1" id="KW-1133">Transmembrane helix</keyword>
<dbReference type="AlphaFoldDB" id="Q6IIH1"/>
<accession>Q6IIH1</accession>
<organism evidence="2">
    <name type="scientific">Drosophila melanogaster</name>
    <name type="common">Fruit fly</name>
    <dbReference type="NCBI Taxonomy" id="7227"/>
    <lineage>
        <taxon>Eukaryota</taxon>
        <taxon>Metazoa</taxon>
        <taxon>Ecdysozoa</taxon>
        <taxon>Arthropoda</taxon>
        <taxon>Hexapoda</taxon>
        <taxon>Insecta</taxon>
        <taxon>Pterygota</taxon>
        <taxon>Neoptera</taxon>
        <taxon>Endopterygota</taxon>
        <taxon>Diptera</taxon>
        <taxon>Brachycera</taxon>
        <taxon>Muscomorpha</taxon>
        <taxon>Ephydroidea</taxon>
        <taxon>Drosophilidae</taxon>
        <taxon>Drosophila</taxon>
        <taxon>Sophophora</taxon>
    </lineage>
</organism>